<feature type="compositionally biased region" description="Gly residues" evidence="1">
    <location>
        <begin position="134"/>
        <end position="146"/>
    </location>
</feature>
<evidence type="ECO:0000256" key="1">
    <source>
        <dbReference type="SAM" id="MobiDB-lite"/>
    </source>
</evidence>
<name>A0A8H4XK40_9HYPO</name>
<evidence type="ECO:0000313" key="2">
    <source>
        <dbReference type="EMBL" id="KAF4977687.1"/>
    </source>
</evidence>
<dbReference type="EMBL" id="JABEYC010000422">
    <property type="protein sequence ID" value="KAF4977687.1"/>
    <property type="molecule type" value="Genomic_DNA"/>
</dbReference>
<keyword evidence="3" id="KW-1185">Reference proteome</keyword>
<dbReference type="OrthoDB" id="5094090at2759"/>
<reference evidence="2" key="1">
    <citation type="journal article" date="2020" name="BMC Genomics">
        <title>Correction to: Identification and distribution of gene clusters required for synthesis of sphingolipid metabolism inhibitors in diverse species of the filamentous fungus Fusarium.</title>
        <authorList>
            <person name="Kim H.S."/>
            <person name="Lohmar J.M."/>
            <person name="Busman M."/>
            <person name="Brown D.W."/>
            <person name="Naumann T.A."/>
            <person name="Divon H.H."/>
            <person name="Lysoe E."/>
            <person name="Uhlig S."/>
            <person name="Proctor R.H."/>
        </authorList>
    </citation>
    <scope>NUCLEOTIDE SEQUENCE</scope>
    <source>
        <strain evidence="2">NRRL 22465</strain>
    </source>
</reference>
<gene>
    <name evidence="2" type="ORF">FZEAL_5828</name>
</gene>
<dbReference type="AlphaFoldDB" id="A0A8H4XK40"/>
<sequence length="146" mass="15137">MTLIQTSAAMLRCRIRPVAGAAAPLLRPAQARFQGHVHPEGNLGGPGGQQPPPANPGGPEALKRNWMPIAAAAGVVFGGVYLLSPRRTTSLEKTFESDMQAASSTEIGAMGQPSARSAKYKGKEVEPLTELSGRKGGGSMGGFRAE</sequence>
<feature type="region of interest" description="Disordered" evidence="1">
    <location>
        <begin position="36"/>
        <end position="62"/>
    </location>
</feature>
<dbReference type="Proteomes" id="UP000635477">
    <property type="component" value="Unassembled WGS sequence"/>
</dbReference>
<feature type="region of interest" description="Disordered" evidence="1">
    <location>
        <begin position="96"/>
        <end position="146"/>
    </location>
</feature>
<protein>
    <submittedName>
        <fullName evidence="2">Uncharacterized protein</fullName>
    </submittedName>
</protein>
<reference evidence="2" key="2">
    <citation type="submission" date="2020-05" db="EMBL/GenBank/DDBJ databases">
        <authorList>
            <person name="Kim H.-S."/>
            <person name="Proctor R.H."/>
            <person name="Brown D.W."/>
        </authorList>
    </citation>
    <scope>NUCLEOTIDE SEQUENCE</scope>
    <source>
        <strain evidence="2">NRRL 22465</strain>
    </source>
</reference>
<proteinExistence type="predicted"/>
<comment type="caution">
    <text evidence="2">The sequence shown here is derived from an EMBL/GenBank/DDBJ whole genome shotgun (WGS) entry which is preliminary data.</text>
</comment>
<evidence type="ECO:0000313" key="3">
    <source>
        <dbReference type="Proteomes" id="UP000635477"/>
    </source>
</evidence>
<accession>A0A8H4XK40</accession>
<organism evidence="2 3">
    <name type="scientific">Fusarium zealandicum</name>
    <dbReference type="NCBI Taxonomy" id="1053134"/>
    <lineage>
        <taxon>Eukaryota</taxon>
        <taxon>Fungi</taxon>
        <taxon>Dikarya</taxon>
        <taxon>Ascomycota</taxon>
        <taxon>Pezizomycotina</taxon>
        <taxon>Sordariomycetes</taxon>
        <taxon>Hypocreomycetidae</taxon>
        <taxon>Hypocreales</taxon>
        <taxon>Nectriaceae</taxon>
        <taxon>Fusarium</taxon>
        <taxon>Fusarium staphyleae species complex</taxon>
    </lineage>
</organism>